<dbReference type="PANTHER" id="PTHR43689">
    <property type="entry name" value="HYDROLASE"/>
    <property type="match status" value="1"/>
</dbReference>
<protein>
    <submittedName>
        <fullName evidence="3">Alpha/beta hydrolase</fullName>
    </submittedName>
</protein>
<evidence type="ECO:0000313" key="4">
    <source>
        <dbReference type="Proteomes" id="UP000271573"/>
    </source>
</evidence>
<evidence type="ECO:0000313" key="3">
    <source>
        <dbReference type="EMBL" id="BBH18432.1"/>
    </source>
</evidence>
<dbReference type="PANTHER" id="PTHR43689:SF8">
    <property type="entry name" value="ALPHA_BETA-HYDROLASES SUPERFAMILY PROTEIN"/>
    <property type="match status" value="1"/>
</dbReference>
<accession>A0A3G9IJT5</accession>
<dbReference type="AlphaFoldDB" id="A0A3G9IJT5"/>
<dbReference type="InterPro" id="IPR000073">
    <property type="entry name" value="AB_hydrolase_1"/>
</dbReference>
<keyword evidence="4" id="KW-1185">Reference proteome</keyword>
<dbReference type="Proteomes" id="UP000271573">
    <property type="component" value="Chromosome"/>
</dbReference>
<dbReference type="InterPro" id="IPR029058">
    <property type="entry name" value="AB_hydrolase_fold"/>
</dbReference>
<dbReference type="Gene3D" id="3.40.50.1820">
    <property type="entry name" value="alpha/beta hydrolase"/>
    <property type="match status" value="1"/>
</dbReference>
<dbReference type="RefSeq" id="WP_164512599.1">
    <property type="nucleotide sequence ID" value="NZ_AP019307.1"/>
</dbReference>
<keyword evidence="1" id="KW-1133">Transmembrane helix</keyword>
<dbReference type="SUPFAM" id="SSF53474">
    <property type="entry name" value="alpha/beta-Hydrolases"/>
    <property type="match status" value="1"/>
</dbReference>
<evidence type="ECO:0000256" key="1">
    <source>
        <dbReference type="SAM" id="Phobius"/>
    </source>
</evidence>
<name>A0A3G9IJT5_9ACTN</name>
<dbReference type="GO" id="GO:0016787">
    <property type="term" value="F:hydrolase activity"/>
    <property type="evidence" value="ECO:0007669"/>
    <property type="project" value="UniProtKB-KW"/>
</dbReference>
<keyword evidence="1" id="KW-0812">Transmembrane</keyword>
<dbReference type="KEGG" id="nbe:Back2_27190"/>
<dbReference type="EMBL" id="AP019307">
    <property type="protein sequence ID" value="BBH18432.1"/>
    <property type="molecule type" value="Genomic_DNA"/>
</dbReference>
<keyword evidence="3" id="KW-0378">Hydrolase</keyword>
<keyword evidence="1" id="KW-0472">Membrane</keyword>
<dbReference type="Pfam" id="PF12697">
    <property type="entry name" value="Abhydrolase_6"/>
    <property type="match status" value="1"/>
</dbReference>
<evidence type="ECO:0000259" key="2">
    <source>
        <dbReference type="Pfam" id="PF12697"/>
    </source>
</evidence>
<sequence>MGQRIRIWLRRIGRVVIVLILTVTAASFVYNRMTVPPNEIEPGFGSYVRVGDASVHYQHWGTHGSPIVLVPGAFESSIVWQNVGPLLARNHRVYALDMSWYGYTRDISPITLTGQAELLDGFIGALHLPRPLLVGHSMGAAVTARLALDHRQAVSGVVFADGDARPIPIGNDAVRWVLHAFASATPYLTSVTRIMARWPSGAESMIRSVCGNPCPGLTPALAKQWVRPLGQRSAVDALHSWFGGDSYGLTTDEISSIAVPTEIIWGDGDQEGGTLQGAIANLGHPPVYIIKDAGHLSMLANPAMFASAVEAAARTR</sequence>
<organism evidence="3 4">
    <name type="scientific">Nocardioides baekrokdamisoli</name>
    <dbReference type="NCBI Taxonomy" id="1804624"/>
    <lineage>
        <taxon>Bacteria</taxon>
        <taxon>Bacillati</taxon>
        <taxon>Actinomycetota</taxon>
        <taxon>Actinomycetes</taxon>
        <taxon>Propionibacteriales</taxon>
        <taxon>Nocardioidaceae</taxon>
        <taxon>Nocardioides</taxon>
    </lineage>
</organism>
<reference evidence="3 4" key="1">
    <citation type="submission" date="2018-11" db="EMBL/GenBank/DDBJ databases">
        <title>Complete genome sequence of Nocardioides baekrokdamisoli strain KCTC 39748.</title>
        <authorList>
            <person name="Kang S.W."/>
            <person name="Lee K.C."/>
            <person name="Kim K.K."/>
            <person name="Kim J.S."/>
            <person name="Kim D.S."/>
            <person name="Ko S.H."/>
            <person name="Yang S.H."/>
            <person name="Shin Y.K."/>
            <person name="Lee J.S."/>
        </authorList>
    </citation>
    <scope>NUCLEOTIDE SEQUENCE [LARGE SCALE GENOMIC DNA]</scope>
    <source>
        <strain evidence="3 4">KCTC 39748</strain>
    </source>
</reference>
<feature type="domain" description="AB hydrolase-1" evidence="2">
    <location>
        <begin position="67"/>
        <end position="307"/>
    </location>
</feature>
<feature type="transmembrane region" description="Helical" evidence="1">
    <location>
        <begin position="12"/>
        <end position="30"/>
    </location>
</feature>
<proteinExistence type="predicted"/>
<gene>
    <name evidence="3" type="ORF">Back2_27190</name>
</gene>